<dbReference type="EMBL" id="JBHSAO010000006">
    <property type="protein sequence ID" value="MFC4023777.1"/>
    <property type="molecule type" value="Genomic_DNA"/>
</dbReference>
<dbReference type="InterPro" id="IPR010235">
    <property type="entry name" value="HepT"/>
</dbReference>
<dbReference type="Proteomes" id="UP001595772">
    <property type="component" value="Unassembled WGS sequence"/>
</dbReference>
<comment type="caution">
    <text evidence="1">The sequence shown here is derived from an EMBL/GenBank/DDBJ whole genome shotgun (WGS) entry which is preliminary data.</text>
</comment>
<dbReference type="RefSeq" id="WP_379496276.1">
    <property type="nucleotide sequence ID" value="NZ_JBHSAO010000006.1"/>
</dbReference>
<dbReference type="Pfam" id="PF08780">
    <property type="entry name" value="NTase_sub_bind"/>
    <property type="match status" value="1"/>
</dbReference>
<evidence type="ECO:0000313" key="2">
    <source>
        <dbReference type="Proteomes" id="UP001595772"/>
    </source>
</evidence>
<organism evidence="1 2">
    <name type="scientific">Oceanobacillus longus</name>
    <dbReference type="NCBI Taxonomy" id="930120"/>
    <lineage>
        <taxon>Bacteria</taxon>
        <taxon>Bacillati</taxon>
        <taxon>Bacillota</taxon>
        <taxon>Bacilli</taxon>
        <taxon>Bacillales</taxon>
        <taxon>Bacillaceae</taxon>
        <taxon>Oceanobacillus</taxon>
    </lineage>
</organism>
<accession>A0ABV8GYN5</accession>
<dbReference type="SUPFAM" id="SSF81593">
    <property type="entry name" value="Nucleotidyltransferase substrate binding subunit/domain"/>
    <property type="match status" value="1"/>
</dbReference>
<keyword evidence="2" id="KW-1185">Reference proteome</keyword>
<name>A0ABV8GYN5_9BACI</name>
<proteinExistence type="predicted"/>
<evidence type="ECO:0000313" key="1">
    <source>
        <dbReference type="EMBL" id="MFC4023777.1"/>
    </source>
</evidence>
<reference evidence="2" key="1">
    <citation type="journal article" date="2019" name="Int. J. Syst. Evol. Microbiol.">
        <title>The Global Catalogue of Microorganisms (GCM) 10K type strain sequencing project: providing services to taxonomists for standard genome sequencing and annotation.</title>
        <authorList>
            <consortium name="The Broad Institute Genomics Platform"/>
            <consortium name="The Broad Institute Genome Sequencing Center for Infectious Disease"/>
            <person name="Wu L."/>
            <person name="Ma J."/>
        </authorList>
    </citation>
    <scope>NUCLEOTIDE SEQUENCE [LARGE SCALE GENOMIC DNA]</scope>
    <source>
        <strain evidence="2">IBRC-M 10703</strain>
    </source>
</reference>
<gene>
    <name evidence="1" type="ORF">ACFOUV_08225</name>
</gene>
<sequence>MERLQERLQSANRALSTLRELVTIEKPSAIERDAAIQRFEFSFEACWKAAKQFLYDIEGVDIGSPKGVIRSSREVNLLSDDETTLGLHMVNHRNLTVHTYNEELAIEIFANLPQYYQLLRKWVDRMDDKL</sequence>
<protein>
    <submittedName>
        <fullName evidence="1">HI0074 family nucleotidyltransferase substrate-binding subunit</fullName>
    </submittedName>
</protein>
<dbReference type="Gene3D" id="1.20.120.330">
    <property type="entry name" value="Nucleotidyltransferases domain 2"/>
    <property type="match status" value="1"/>
</dbReference>
<dbReference type="NCBIfam" id="TIGR01987">
    <property type="entry name" value="HI0074"/>
    <property type="match status" value="1"/>
</dbReference>